<dbReference type="EMBL" id="JWZT01004123">
    <property type="protein sequence ID" value="KII64715.1"/>
    <property type="molecule type" value="Genomic_DNA"/>
</dbReference>
<dbReference type="Gene3D" id="3.40.50.1910">
    <property type="match status" value="1"/>
</dbReference>
<evidence type="ECO:0000313" key="3">
    <source>
        <dbReference type="Proteomes" id="UP000031668"/>
    </source>
</evidence>
<dbReference type="AlphaFoldDB" id="A0A0C2MK01"/>
<reference evidence="2 3" key="1">
    <citation type="journal article" date="2014" name="Genome Biol. Evol.">
        <title>The genome of the myxosporean Thelohanellus kitauei shows adaptations to nutrient acquisition within its fish host.</title>
        <authorList>
            <person name="Yang Y."/>
            <person name="Xiong J."/>
            <person name="Zhou Z."/>
            <person name="Huo F."/>
            <person name="Miao W."/>
            <person name="Ran C."/>
            <person name="Liu Y."/>
            <person name="Zhang J."/>
            <person name="Feng J."/>
            <person name="Wang M."/>
            <person name="Wang M."/>
            <person name="Wang L."/>
            <person name="Yao B."/>
        </authorList>
    </citation>
    <scope>NUCLEOTIDE SEQUENCE [LARGE SCALE GENOMIC DNA]</scope>
    <source>
        <strain evidence="2">Wuqing</strain>
    </source>
</reference>
<dbReference type="Pfam" id="PF00995">
    <property type="entry name" value="Sec1"/>
    <property type="match status" value="1"/>
</dbReference>
<dbReference type="GO" id="GO:0016192">
    <property type="term" value="P:vesicle-mediated transport"/>
    <property type="evidence" value="ECO:0007669"/>
    <property type="project" value="InterPro"/>
</dbReference>
<comment type="caution">
    <text evidence="2">The sequence shown here is derived from an EMBL/GenBank/DDBJ whole genome shotgun (WGS) entry which is preliminary data.</text>
</comment>
<dbReference type="OrthoDB" id="10251230at2759"/>
<dbReference type="Proteomes" id="UP000031668">
    <property type="component" value="Unassembled WGS sequence"/>
</dbReference>
<dbReference type="InterPro" id="IPR001619">
    <property type="entry name" value="Sec1-like"/>
</dbReference>
<dbReference type="InterPro" id="IPR043127">
    <property type="entry name" value="Sec-1-like_dom3a"/>
</dbReference>
<dbReference type="OMA" id="IDMHMTI"/>
<dbReference type="PANTHER" id="PTHR11679">
    <property type="entry name" value="VESICLE PROTEIN SORTING-ASSOCIATED"/>
    <property type="match status" value="1"/>
</dbReference>
<organism evidence="2 3">
    <name type="scientific">Thelohanellus kitauei</name>
    <name type="common">Myxosporean</name>
    <dbReference type="NCBI Taxonomy" id="669202"/>
    <lineage>
        <taxon>Eukaryota</taxon>
        <taxon>Metazoa</taxon>
        <taxon>Cnidaria</taxon>
        <taxon>Myxozoa</taxon>
        <taxon>Myxosporea</taxon>
        <taxon>Bivalvulida</taxon>
        <taxon>Platysporina</taxon>
        <taxon>Myxobolidae</taxon>
        <taxon>Thelohanellus</taxon>
    </lineage>
</organism>
<sequence>MSNVDDEIMEDIWQTNTSKLTSAISSLPELITRKKLLDMHTDLASKLMEIVKSSKIDRLTELESKIISKSLKDNYEIFEIVESEDIPMFDRFRVVAIALLCDCLSKSDLARLQPFLDSTDYVPVIDYLIDYKNVTKITNQQQSSSASNTYSHMFSKIVAKSPSILQGVKSLMMWDKGYFLTQIVQSLLETGTTDLLDLSTLDPRQTVDGSYKSTISFDEIVVFVVGGGCYTEYQDLMSIINKKHLAGKNIIYGCTEMMNATYFTEQLRNLGKS</sequence>
<dbReference type="Gene3D" id="1.25.40.60">
    <property type="match status" value="1"/>
</dbReference>
<evidence type="ECO:0000313" key="2">
    <source>
        <dbReference type="EMBL" id="KII64715.1"/>
    </source>
</evidence>
<keyword evidence="3" id="KW-1185">Reference proteome</keyword>
<protein>
    <submittedName>
        <fullName evidence="2">Sec1 family domain-containing protein 1</fullName>
    </submittedName>
</protein>
<gene>
    <name evidence="2" type="ORF">RF11_05505</name>
</gene>
<dbReference type="InterPro" id="IPR027482">
    <property type="entry name" value="Sec1-like_dom2"/>
</dbReference>
<comment type="similarity">
    <text evidence="1">Belongs to the STXBP/unc-18/SEC1 family.</text>
</comment>
<proteinExistence type="inferred from homology"/>
<dbReference type="Gene3D" id="3.90.830.10">
    <property type="entry name" value="Syntaxin Binding Protein 1, Chain A, domain 2"/>
    <property type="match status" value="1"/>
</dbReference>
<dbReference type="SUPFAM" id="SSF56815">
    <property type="entry name" value="Sec1/munc18-like (SM) proteins"/>
    <property type="match status" value="1"/>
</dbReference>
<dbReference type="InterPro" id="IPR036045">
    <property type="entry name" value="Sec1-like_sf"/>
</dbReference>
<evidence type="ECO:0000256" key="1">
    <source>
        <dbReference type="ARBA" id="ARBA00009884"/>
    </source>
</evidence>
<name>A0A0C2MK01_THEKT</name>
<accession>A0A0C2MK01</accession>